<dbReference type="KEGG" id="pms:KNP414_00867"/>
<dbReference type="HOGENOM" id="CLU_3293458_0_0_9"/>
<dbReference type="Proteomes" id="UP000006620">
    <property type="component" value="Chromosome"/>
</dbReference>
<sequence>MSRGWLPWEAARLLCGCGRAGAAAGSGLMAEGEGAHTGGC</sequence>
<gene>
    <name evidence="1" type="ordered locus">KNP414_00867</name>
</gene>
<proteinExistence type="predicted"/>
<organism evidence="1 2">
    <name type="scientific">Paenibacillus mucilaginosus (strain KNP414)</name>
    <dbReference type="NCBI Taxonomy" id="1036673"/>
    <lineage>
        <taxon>Bacteria</taxon>
        <taxon>Bacillati</taxon>
        <taxon>Bacillota</taxon>
        <taxon>Bacilli</taxon>
        <taxon>Bacillales</taxon>
        <taxon>Paenibacillaceae</taxon>
        <taxon>Paenibacillus</taxon>
    </lineage>
</organism>
<protein>
    <submittedName>
        <fullName evidence="1">Uncharacterized protein</fullName>
    </submittedName>
</protein>
<dbReference type="EMBL" id="CP002869">
    <property type="protein sequence ID" value="AEI39457.1"/>
    <property type="molecule type" value="Genomic_DNA"/>
</dbReference>
<dbReference type="PATRIC" id="fig|1036673.3.peg.772"/>
<evidence type="ECO:0000313" key="1">
    <source>
        <dbReference type="EMBL" id="AEI39457.1"/>
    </source>
</evidence>
<reference evidence="1 2" key="2">
    <citation type="journal article" date="2013" name="Genome Announc.">
        <title>Genome Sequence of Growth-Improving Paenibacillus mucilaginosus Strain KNP414.</title>
        <authorList>
            <person name="Lu J.J."/>
            <person name="Wang J.F."/>
            <person name="Hu X.F."/>
        </authorList>
    </citation>
    <scope>NUCLEOTIDE SEQUENCE [LARGE SCALE GENOMIC DNA]</scope>
    <source>
        <strain evidence="1 2">KNP414</strain>
    </source>
</reference>
<accession>F8F4R5</accession>
<name>F8F4R5_PAEMK</name>
<reference evidence="2" key="1">
    <citation type="submission" date="2011-06" db="EMBL/GenBank/DDBJ databases">
        <title>Complete genome sequence of Paenibacillus mucilaginosus KNP414.</title>
        <authorList>
            <person name="Wang J."/>
            <person name="Hu S."/>
            <person name="Hu X."/>
            <person name="Zhang B."/>
            <person name="Dong D."/>
            <person name="Zhang S."/>
            <person name="Zhao K."/>
            <person name="Wu D."/>
        </authorList>
    </citation>
    <scope>NUCLEOTIDE SEQUENCE [LARGE SCALE GENOMIC DNA]</scope>
    <source>
        <strain evidence="2">KNP414</strain>
    </source>
</reference>
<evidence type="ECO:0000313" key="2">
    <source>
        <dbReference type="Proteomes" id="UP000006620"/>
    </source>
</evidence>
<dbReference type="AlphaFoldDB" id="F8F4R5"/>